<evidence type="ECO:0000313" key="1">
    <source>
        <dbReference type="EMBL" id="KAE9141894.1"/>
    </source>
</evidence>
<name>A0A6A3TSN5_9STRA</name>
<protein>
    <submittedName>
        <fullName evidence="1">Uncharacterized protein</fullName>
    </submittedName>
</protein>
<gene>
    <name evidence="2" type="ORF">PF002_g12308</name>
    <name evidence="1" type="ORF">PF006_g12955</name>
</gene>
<proteinExistence type="predicted"/>
<evidence type="ECO:0000313" key="4">
    <source>
        <dbReference type="Proteomes" id="UP000440732"/>
    </source>
</evidence>
<organism evidence="1 4">
    <name type="scientific">Phytophthora fragariae</name>
    <dbReference type="NCBI Taxonomy" id="53985"/>
    <lineage>
        <taxon>Eukaryota</taxon>
        <taxon>Sar</taxon>
        <taxon>Stramenopiles</taxon>
        <taxon>Oomycota</taxon>
        <taxon>Peronosporomycetes</taxon>
        <taxon>Peronosporales</taxon>
        <taxon>Peronosporaceae</taxon>
        <taxon>Phytophthora</taxon>
    </lineage>
</organism>
<dbReference type="EMBL" id="QXGD01000590">
    <property type="protein sequence ID" value="KAE9232631.1"/>
    <property type="molecule type" value="Genomic_DNA"/>
</dbReference>
<evidence type="ECO:0000313" key="2">
    <source>
        <dbReference type="EMBL" id="KAE9232631.1"/>
    </source>
</evidence>
<dbReference type="Proteomes" id="UP000440367">
    <property type="component" value="Unassembled WGS sequence"/>
</dbReference>
<comment type="caution">
    <text evidence="1">The sequence shown here is derived from an EMBL/GenBank/DDBJ whole genome shotgun (WGS) entry which is preliminary data.</text>
</comment>
<reference evidence="3 4" key="1">
    <citation type="submission" date="2018-08" db="EMBL/GenBank/DDBJ databases">
        <title>Genomic investigation of the strawberry pathogen Phytophthora fragariae indicates pathogenicity is determined by transcriptional variation in three key races.</title>
        <authorList>
            <person name="Adams T.M."/>
            <person name="Armitage A.D."/>
            <person name="Sobczyk M.K."/>
            <person name="Bates H.J."/>
            <person name="Dunwell J.M."/>
            <person name="Nellist C.F."/>
            <person name="Harrison R.J."/>
        </authorList>
    </citation>
    <scope>NUCLEOTIDE SEQUENCE [LARGE SCALE GENOMIC DNA]</scope>
    <source>
        <strain evidence="2 3">BC-1</strain>
        <strain evidence="1 4">NOV-5</strain>
    </source>
</reference>
<accession>A0A6A3TSN5</accession>
<dbReference type="AlphaFoldDB" id="A0A6A3TSN5"/>
<dbReference type="EMBL" id="QXGA01000749">
    <property type="protein sequence ID" value="KAE9141894.1"/>
    <property type="molecule type" value="Genomic_DNA"/>
</dbReference>
<evidence type="ECO:0000313" key="3">
    <source>
        <dbReference type="Proteomes" id="UP000440367"/>
    </source>
</evidence>
<dbReference type="Proteomes" id="UP000440732">
    <property type="component" value="Unassembled WGS sequence"/>
</dbReference>
<sequence>MDVALSATIAWLASSGRRCAMDTPPPRSPAPNYPPPCLGVVAAPVGRRGAGCSAGSRCSG</sequence>